<dbReference type="Proteomes" id="UP000018719">
    <property type="component" value="Unassembled WGS sequence"/>
</dbReference>
<proteinExistence type="predicted"/>
<accession>V6HBI2</accession>
<evidence type="ECO:0000313" key="2">
    <source>
        <dbReference type="Proteomes" id="UP000018719"/>
    </source>
</evidence>
<protein>
    <submittedName>
        <fullName evidence="1">Uncharacterized protein</fullName>
    </submittedName>
</protein>
<reference evidence="1 2" key="1">
    <citation type="submission" date="2013-05" db="EMBL/GenBank/DDBJ databases">
        <authorList>
            <person name="Harkins D.M."/>
            <person name="Durkin A.S."/>
            <person name="Brinkac L.M."/>
            <person name="Haft D.H."/>
            <person name="Selengut J.D."/>
            <person name="Sanka R."/>
            <person name="DePew J."/>
            <person name="Purushe J."/>
            <person name="Hartskeerl R.A."/>
            <person name="Ahmed A."/>
            <person name="van der Linden H."/>
            <person name="Goris M.G.A."/>
            <person name="Vinetz J.M."/>
            <person name="Sutton G.G."/>
            <person name="Nierman W.C."/>
            <person name="Fouts D.E."/>
        </authorList>
    </citation>
    <scope>NUCLEOTIDE SEQUENCE [LARGE SCALE GENOMIC DNA]</scope>
    <source>
        <strain evidence="1 2">10</strain>
    </source>
</reference>
<dbReference type="EMBL" id="AHMM02000024">
    <property type="protein sequence ID" value="EQA35978.1"/>
    <property type="molecule type" value="Genomic_DNA"/>
</dbReference>
<evidence type="ECO:0000313" key="1">
    <source>
        <dbReference type="EMBL" id="EQA35978.1"/>
    </source>
</evidence>
<sequence>MSLQSNAITGVDPLNSILFQNFLPKREVKGGIPLHSHF</sequence>
<organism evidence="1 2">
    <name type="scientific">Leptospira inadai serovar Lyme str. 10</name>
    <dbReference type="NCBI Taxonomy" id="1049790"/>
    <lineage>
        <taxon>Bacteria</taxon>
        <taxon>Pseudomonadati</taxon>
        <taxon>Spirochaetota</taxon>
        <taxon>Spirochaetia</taxon>
        <taxon>Leptospirales</taxon>
        <taxon>Leptospiraceae</taxon>
        <taxon>Leptospira</taxon>
    </lineage>
</organism>
<name>V6HBI2_9LEPT</name>
<comment type="caution">
    <text evidence="1">The sequence shown here is derived from an EMBL/GenBank/DDBJ whole genome shotgun (WGS) entry which is preliminary data.</text>
</comment>
<gene>
    <name evidence="1" type="ORF">LEP1GSC047_0248</name>
</gene>
<dbReference type="AlphaFoldDB" id="V6HBI2"/>